<sequence length="252" mass="26462">MFSNGYLSGKRILVTGASSGIGRQVALVLSACGAKICVTGRDLERLHSVEKDLYGEGHSVLCLDLNGSDAVTDAIRNDAEVSGAFWGVFHGAGISMVRPAKLCKEKQFHDVFSSSVQSAMAIARAVSLRGVLEDGGALVLMSSVASLRGQAGMALYSAAKSAIDGMTRSLAVEFAPRRIRVNSLCAGAVHTPMHEKLVSSLSAESVKEYEDKHLLGFGVPDDVANTVAFLIGEGGRWITGTSIVVDGGYTVR</sequence>
<dbReference type="InterPro" id="IPR020904">
    <property type="entry name" value="Sc_DH/Rdtase_CS"/>
</dbReference>
<dbReference type="PRINTS" id="PR00081">
    <property type="entry name" value="GDHRDH"/>
</dbReference>
<dbReference type="PROSITE" id="PS00061">
    <property type="entry name" value="ADH_SHORT"/>
    <property type="match status" value="1"/>
</dbReference>
<accession>A0A941DI34</accession>
<comment type="caution">
    <text evidence="4">The sequence shown here is derived from an EMBL/GenBank/DDBJ whole genome shotgun (WGS) entry which is preliminary data.</text>
</comment>
<organism evidence="4 5">
    <name type="scientific">Undibacterium luofuense</name>
    <dbReference type="NCBI Taxonomy" id="2828733"/>
    <lineage>
        <taxon>Bacteria</taxon>
        <taxon>Pseudomonadati</taxon>
        <taxon>Pseudomonadota</taxon>
        <taxon>Betaproteobacteria</taxon>
        <taxon>Burkholderiales</taxon>
        <taxon>Oxalobacteraceae</taxon>
        <taxon>Undibacterium</taxon>
    </lineage>
</organism>
<dbReference type="AlphaFoldDB" id="A0A941DI34"/>
<dbReference type="SMART" id="SM00822">
    <property type="entry name" value="PKS_KR"/>
    <property type="match status" value="1"/>
</dbReference>
<dbReference type="PANTHER" id="PTHR43477:SF1">
    <property type="entry name" value="DIHYDROANTICAPSIN 7-DEHYDROGENASE"/>
    <property type="match status" value="1"/>
</dbReference>
<dbReference type="PRINTS" id="PR00080">
    <property type="entry name" value="SDRFAMILY"/>
</dbReference>
<dbReference type="Gene3D" id="3.40.50.720">
    <property type="entry name" value="NAD(P)-binding Rossmann-like Domain"/>
    <property type="match status" value="1"/>
</dbReference>
<dbReference type="InterPro" id="IPR002347">
    <property type="entry name" value="SDR_fam"/>
</dbReference>
<dbReference type="PANTHER" id="PTHR43477">
    <property type="entry name" value="DIHYDROANTICAPSIN 7-DEHYDROGENASE"/>
    <property type="match status" value="1"/>
</dbReference>
<evidence type="ECO:0000256" key="1">
    <source>
        <dbReference type="ARBA" id="ARBA00006484"/>
    </source>
</evidence>
<dbReference type="GO" id="GO:0016491">
    <property type="term" value="F:oxidoreductase activity"/>
    <property type="evidence" value="ECO:0007669"/>
    <property type="project" value="UniProtKB-KW"/>
</dbReference>
<reference evidence="4" key="1">
    <citation type="submission" date="2021-04" db="EMBL/GenBank/DDBJ databases">
        <title>novel species isolated from subtropical streams in China.</title>
        <authorList>
            <person name="Lu H."/>
        </authorList>
    </citation>
    <scope>NUCLEOTIDE SEQUENCE</scope>
    <source>
        <strain evidence="4">LFS511W</strain>
    </source>
</reference>
<dbReference type="EMBL" id="JAGSPN010000001">
    <property type="protein sequence ID" value="MBR7781168.1"/>
    <property type="molecule type" value="Genomic_DNA"/>
</dbReference>
<dbReference type="InterPro" id="IPR036291">
    <property type="entry name" value="NAD(P)-bd_dom_sf"/>
</dbReference>
<dbReference type="Proteomes" id="UP000680067">
    <property type="component" value="Unassembled WGS sequence"/>
</dbReference>
<proteinExistence type="inferred from homology"/>
<dbReference type="SUPFAM" id="SSF51735">
    <property type="entry name" value="NAD(P)-binding Rossmann-fold domains"/>
    <property type="match status" value="1"/>
</dbReference>
<dbReference type="CDD" id="cd05233">
    <property type="entry name" value="SDR_c"/>
    <property type="match status" value="1"/>
</dbReference>
<dbReference type="Pfam" id="PF13561">
    <property type="entry name" value="adh_short_C2"/>
    <property type="match status" value="1"/>
</dbReference>
<evidence type="ECO:0000256" key="2">
    <source>
        <dbReference type="ARBA" id="ARBA00023002"/>
    </source>
</evidence>
<feature type="domain" description="Ketoreductase" evidence="3">
    <location>
        <begin position="10"/>
        <end position="190"/>
    </location>
</feature>
<comment type="similarity">
    <text evidence="1">Belongs to the short-chain dehydrogenases/reductases (SDR) family.</text>
</comment>
<evidence type="ECO:0000313" key="4">
    <source>
        <dbReference type="EMBL" id="MBR7781168.1"/>
    </source>
</evidence>
<dbReference type="FunFam" id="3.40.50.720:FF:000084">
    <property type="entry name" value="Short-chain dehydrogenase reductase"/>
    <property type="match status" value="1"/>
</dbReference>
<name>A0A941DI34_9BURK</name>
<gene>
    <name evidence="4" type="ORF">KDM89_03355</name>
</gene>
<evidence type="ECO:0000313" key="5">
    <source>
        <dbReference type="Proteomes" id="UP000680067"/>
    </source>
</evidence>
<keyword evidence="2" id="KW-0560">Oxidoreductase</keyword>
<evidence type="ECO:0000259" key="3">
    <source>
        <dbReference type="SMART" id="SM00822"/>
    </source>
</evidence>
<dbReference type="InterPro" id="IPR051122">
    <property type="entry name" value="SDR_DHRS6-like"/>
</dbReference>
<dbReference type="InterPro" id="IPR057326">
    <property type="entry name" value="KR_dom"/>
</dbReference>
<protein>
    <submittedName>
        <fullName evidence="4">SDR family oxidoreductase</fullName>
    </submittedName>
</protein>
<keyword evidence="5" id="KW-1185">Reference proteome</keyword>
<dbReference type="RefSeq" id="WP_212686497.1">
    <property type="nucleotide sequence ID" value="NZ_JAGSPN010000001.1"/>
</dbReference>